<dbReference type="InterPro" id="IPR036188">
    <property type="entry name" value="FAD/NAD-bd_sf"/>
</dbReference>
<reference evidence="7 8" key="1">
    <citation type="submission" date="2023-10" db="EMBL/GenBank/DDBJ databases">
        <title>Complete genome sequence of a Sphingomonadaceae bacterium.</title>
        <authorList>
            <person name="Yan C."/>
        </authorList>
    </citation>
    <scope>NUCLEOTIDE SEQUENCE [LARGE SCALE GENOMIC DNA]</scope>
    <source>
        <strain evidence="7 8">SCSIO 66989</strain>
    </source>
</reference>
<evidence type="ECO:0000313" key="7">
    <source>
        <dbReference type="EMBL" id="WOE76576.1"/>
    </source>
</evidence>
<dbReference type="GO" id="GO:0005737">
    <property type="term" value="C:cytoplasm"/>
    <property type="evidence" value="ECO:0007669"/>
    <property type="project" value="TreeGrafter"/>
</dbReference>
<name>A0AA97F9U0_9SPHN</name>
<dbReference type="AlphaFoldDB" id="A0AA97F9U0"/>
<dbReference type="SUPFAM" id="SSF51905">
    <property type="entry name" value="FAD/NAD(P)-binding domain"/>
    <property type="match status" value="2"/>
</dbReference>
<dbReference type="Gene3D" id="3.50.50.60">
    <property type="entry name" value="FAD/NAD(P)-binding domain"/>
    <property type="match status" value="2"/>
</dbReference>
<proteinExistence type="predicted"/>
<dbReference type="InterPro" id="IPR050446">
    <property type="entry name" value="FAD-oxidoreductase/Apoptosis"/>
</dbReference>
<keyword evidence="8" id="KW-1185">Reference proteome</keyword>
<organism evidence="7 8">
    <name type="scientific">Alterisphingorhabdus coralli</name>
    <dbReference type="NCBI Taxonomy" id="3071408"/>
    <lineage>
        <taxon>Bacteria</taxon>
        <taxon>Pseudomonadati</taxon>
        <taxon>Pseudomonadota</taxon>
        <taxon>Alphaproteobacteria</taxon>
        <taxon>Sphingomonadales</taxon>
        <taxon>Sphingomonadaceae</taxon>
        <taxon>Alterisphingorhabdus (ex Yan et al. 2024)</taxon>
    </lineage>
</organism>
<evidence type="ECO:0000256" key="4">
    <source>
        <dbReference type="ARBA" id="ARBA00023002"/>
    </source>
</evidence>
<dbReference type="SUPFAM" id="SSF55424">
    <property type="entry name" value="FAD/NAD-linked reductases, dimerisation (C-terminal) domain"/>
    <property type="match status" value="1"/>
</dbReference>
<dbReference type="KEGG" id="acoa:RB602_07645"/>
<evidence type="ECO:0000256" key="3">
    <source>
        <dbReference type="ARBA" id="ARBA00022827"/>
    </source>
</evidence>
<gene>
    <name evidence="7" type="ORF">RB602_07645</name>
</gene>
<dbReference type="Proteomes" id="UP001302429">
    <property type="component" value="Chromosome"/>
</dbReference>
<dbReference type="Gene3D" id="3.30.390.30">
    <property type="match status" value="1"/>
</dbReference>
<dbReference type="PRINTS" id="PR00411">
    <property type="entry name" value="PNDRDTASEI"/>
</dbReference>
<dbReference type="PANTHER" id="PTHR43557">
    <property type="entry name" value="APOPTOSIS-INDUCING FACTOR 1"/>
    <property type="match status" value="1"/>
</dbReference>
<evidence type="ECO:0000256" key="2">
    <source>
        <dbReference type="ARBA" id="ARBA00022630"/>
    </source>
</evidence>
<feature type="domain" description="Reductase C-terminal" evidence="6">
    <location>
        <begin position="324"/>
        <end position="411"/>
    </location>
</feature>
<protein>
    <submittedName>
        <fullName evidence="7">FAD-dependent oxidoreductase</fullName>
    </submittedName>
</protein>
<dbReference type="Pfam" id="PF14759">
    <property type="entry name" value="Reductase_C"/>
    <property type="match status" value="1"/>
</dbReference>
<dbReference type="Pfam" id="PF07992">
    <property type="entry name" value="Pyr_redox_2"/>
    <property type="match status" value="1"/>
</dbReference>
<evidence type="ECO:0000259" key="5">
    <source>
        <dbReference type="Pfam" id="PF07992"/>
    </source>
</evidence>
<accession>A0AA97F9U0</accession>
<dbReference type="GO" id="GO:0016651">
    <property type="term" value="F:oxidoreductase activity, acting on NAD(P)H"/>
    <property type="evidence" value="ECO:0007669"/>
    <property type="project" value="TreeGrafter"/>
</dbReference>
<keyword evidence="4" id="KW-0560">Oxidoreductase</keyword>
<dbReference type="EMBL" id="CP136594">
    <property type="protein sequence ID" value="WOE76576.1"/>
    <property type="molecule type" value="Genomic_DNA"/>
</dbReference>
<dbReference type="PANTHER" id="PTHR43557:SF2">
    <property type="entry name" value="RIESKE DOMAIN-CONTAINING PROTEIN-RELATED"/>
    <property type="match status" value="1"/>
</dbReference>
<keyword evidence="2" id="KW-0285">Flavoprotein</keyword>
<dbReference type="PRINTS" id="PR00368">
    <property type="entry name" value="FADPNR"/>
</dbReference>
<sequence>MESYDVIIVGAGHAGAQTAIALRQHGFEGSVALVGDEPDLPYERPPLSKEYLSGDKEFARMALRPEAFWQEKAITLFLGKRVSQVSSGLQEITLSDDTVLRYGKLVWAAGGAPRMLDCPGSHSRNVFGVRRKSDSDAIRTALPDATNVVIIGGGFIGLEVAAVAAKAGKKVTIIEVQDRLLSRVSGQIIADYYHKLHVSHGVHIRLHTKAEKFVTNDEGKATSILLDDGSALPCDLVVFGIGIIPETGPLVADGAMGGNGVDVDGLCRTSLSDIYAIGDCANHANAYAHGAHIRLESVQNANDQAKTVAQDIIGKGKPYRVVPWFWSNQYDARLQTVGMTLGHDEEILRGDPESGSFSVIYLRDDKVVALDCVNKTKDYVQGRALVEAAVEDGQELDKAQLADTEIPLKEVGRA</sequence>
<evidence type="ECO:0000256" key="1">
    <source>
        <dbReference type="ARBA" id="ARBA00001974"/>
    </source>
</evidence>
<evidence type="ECO:0000259" key="6">
    <source>
        <dbReference type="Pfam" id="PF14759"/>
    </source>
</evidence>
<comment type="cofactor">
    <cofactor evidence="1">
        <name>FAD</name>
        <dbReference type="ChEBI" id="CHEBI:57692"/>
    </cofactor>
</comment>
<dbReference type="RefSeq" id="WP_317084389.1">
    <property type="nucleotide sequence ID" value="NZ_CP136594.1"/>
</dbReference>
<evidence type="ECO:0000313" key="8">
    <source>
        <dbReference type="Proteomes" id="UP001302429"/>
    </source>
</evidence>
<dbReference type="InterPro" id="IPR028202">
    <property type="entry name" value="Reductase_C"/>
</dbReference>
<keyword evidence="3" id="KW-0274">FAD</keyword>
<feature type="domain" description="FAD/NAD(P)-binding" evidence="5">
    <location>
        <begin position="4"/>
        <end position="305"/>
    </location>
</feature>
<dbReference type="InterPro" id="IPR016156">
    <property type="entry name" value="FAD/NAD-linked_Rdtase_dimer_sf"/>
</dbReference>
<dbReference type="InterPro" id="IPR023753">
    <property type="entry name" value="FAD/NAD-binding_dom"/>
</dbReference>